<evidence type="ECO:0000256" key="2">
    <source>
        <dbReference type="SAM" id="MobiDB-lite"/>
    </source>
</evidence>
<dbReference type="InterPro" id="IPR006029">
    <property type="entry name" value="Neurotrans-gated_channel_TM"/>
</dbReference>
<dbReference type="GO" id="GO:0005230">
    <property type="term" value="F:extracellular ligand-gated monoatomic ion channel activity"/>
    <property type="evidence" value="ECO:0007669"/>
    <property type="project" value="InterPro"/>
</dbReference>
<keyword evidence="3" id="KW-1133">Transmembrane helix</keyword>
<dbReference type="PANTHER" id="PTHR18945">
    <property type="entry name" value="NEUROTRANSMITTER GATED ION CHANNEL"/>
    <property type="match status" value="1"/>
</dbReference>
<evidence type="ECO:0000313" key="6">
    <source>
        <dbReference type="Proteomes" id="UP001163046"/>
    </source>
</evidence>
<protein>
    <recommendedName>
        <fullName evidence="4">Neurotransmitter-gated ion-channel transmembrane domain-containing protein</fullName>
    </recommendedName>
</protein>
<dbReference type="OrthoDB" id="5964832at2759"/>
<dbReference type="EMBL" id="MU827800">
    <property type="protein sequence ID" value="KAJ7327715.1"/>
    <property type="molecule type" value="Genomic_DNA"/>
</dbReference>
<accession>A0A9X0CDM6</accession>
<name>A0A9X0CDM6_9CNID</name>
<dbReference type="AlphaFoldDB" id="A0A9X0CDM6"/>
<proteinExistence type="predicted"/>
<keyword evidence="6" id="KW-1185">Reference proteome</keyword>
<evidence type="ECO:0000313" key="5">
    <source>
        <dbReference type="EMBL" id="KAJ7327715.1"/>
    </source>
</evidence>
<feature type="transmembrane region" description="Helical" evidence="3">
    <location>
        <begin position="310"/>
        <end position="331"/>
    </location>
</feature>
<dbReference type="SUPFAM" id="SSF90112">
    <property type="entry name" value="Neurotransmitter-gated ion-channel transmembrane pore"/>
    <property type="match status" value="1"/>
</dbReference>
<sequence>MVFASWSHDVSVIDLRERRGLAGGKAVAKKDRGSDVFQENEEWTVEWIHIERNERDNDCCDLQVADLTITMFLQRRTYYYVMSLILPCTLIACTIFLEFILPAESGERVGLGITILLSMAVFQELTSEKLPSSSEHFPLLAMYYSVSIMEIGTALGATCIILNFHHRDTKMPGWFHKIVLEWLAKLVRYEPMCNRILLSTGSVDESTQKMIQANASAERKRNDAFDLERDSIEFEMDLFEESRAGRDQVPLAQNGNIPTNHVTRKRSVKRKPQDTETETTEGQISEARFPVYDVSKEEFYKKQWQDAARILDRFLLFGVYCNWFCLGHGYFLTISSH</sequence>
<dbReference type="Gene3D" id="2.70.170.10">
    <property type="entry name" value="Neurotransmitter-gated ion-channel ligand-binding domain"/>
    <property type="match status" value="1"/>
</dbReference>
<feature type="transmembrane region" description="Helical" evidence="3">
    <location>
        <begin position="77"/>
        <end position="97"/>
    </location>
</feature>
<dbReference type="Pfam" id="PF02932">
    <property type="entry name" value="Neur_chan_memb"/>
    <property type="match status" value="1"/>
</dbReference>
<organism evidence="5 6">
    <name type="scientific">Desmophyllum pertusum</name>
    <dbReference type="NCBI Taxonomy" id="174260"/>
    <lineage>
        <taxon>Eukaryota</taxon>
        <taxon>Metazoa</taxon>
        <taxon>Cnidaria</taxon>
        <taxon>Anthozoa</taxon>
        <taxon>Hexacorallia</taxon>
        <taxon>Scleractinia</taxon>
        <taxon>Caryophylliina</taxon>
        <taxon>Caryophylliidae</taxon>
        <taxon>Desmophyllum</taxon>
    </lineage>
</organism>
<dbReference type="GO" id="GO:0004888">
    <property type="term" value="F:transmembrane signaling receptor activity"/>
    <property type="evidence" value="ECO:0007669"/>
    <property type="project" value="InterPro"/>
</dbReference>
<dbReference type="CDD" id="cd19051">
    <property type="entry name" value="LGIC_TM_cation"/>
    <property type="match status" value="1"/>
</dbReference>
<feature type="domain" description="Neurotransmitter-gated ion-channel transmembrane" evidence="4">
    <location>
        <begin position="84"/>
        <end position="321"/>
    </location>
</feature>
<dbReference type="GO" id="GO:0016020">
    <property type="term" value="C:membrane"/>
    <property type="evidence" value="ECO:0007669"/>
    <property type="project" value="UniProtKB-SubCell"/>
</dbReference>
<dbReference type="Gene3D" id="1.20.58.390">
    <property type="entry name" value="Neurotransmitter-gated ion-channel transmembrane domain"/>
    <property type="match status" value="1"/>
</dbReference>
<comment type="caution">
    <text evidence="5">The sequence shown here is derived from an EMBL/GenBank/DDBJ whole genome shotgun (WGS) entry which is preliminary data.</text>
</comment>
<feature type="compositionally biased region" description="Polar residues" evidence="2">
    <location>
        <begin position="251"/>
        <end position="261"/>
    </location>
</feature>
<dbReference type="FunFam" id="1.20.58.390:FF:000043">
    <property type="entry name" value="AcetylCholine Receptor"/>
    <property type="match status" value="1"/>
</dbReference>
<dbReference type="Proteomes" id="UP001163046">
    <property type="component" value="Unassembled WGS sequence"/>
</dbReference>
<dbReference type="InterPro" id="IPR038050">
    <property type="entry name" value="Neuro_actylchol_rec"/>
</dbReference>
<comment type="subcellular location">
    <subcellularLocation>
        <location evidence="1">Membrane</location>
        <topology evidence="1">Multi-pass membrane protein</topology>
    </subcellularLocation>
</comment>
<dbReference type="InterPro" id="IPR006201">
    <property type="entry name" value="Neur_channel"/>
</dbReference>
<keyword evidence="3" id="KW-0812">Transmembrane</keyword>
<dbReference type="InterPro" id="IPR036719">
    <property type="entry name" value="Neuro-gated_channel_TM_sf"/>
</dbReference>
<evidence type="ECO:0000256" key="3">
    <source>
        <dbReference type="SAM" id="Phobius"/>
    </source>
</evidence>
<keyword evidence="3" id="KW-0472">Membrane</keyword>
<gene>
    <name evidence="5" type="ORF">OS493_026593</name>
</gene>
<reference evidence="5" key="1">
    <citation type="submission" date="2023-01" db="EMBL/GenBank/DDBJ databases">
        <title>Genome assembly of the deep-sea coral Lophelia pertusa.</title>
        <authorList>
            <person name="Herrera S."/>
            <person name="Cordes E."/>
        </authorList>
    </citation>
    <scope>NUCLEOTIDE SEQUENCE</scope>
    <source>
        <strain evidence="5">USNM1676648</strain>
        <tissue evidence="5">Polyp</tissue>
    </source>
</reference>
<dbReference type="InterPro" id="IPR036734">
    <property type="entry name" value="Neur_chan_lig-bd_sf"/>
</dbReference>
<feature type="region of interest" description="Disordered" evidence="2">
    <location>
        <begin position="249"/>
        <end position="283"/>
    </location>
</feature>
<evidence type="ECO:0000256" key="1">
    <source>
        <dbReference type="ARBA" id="ARBA00004141"/>
    </source>
</evidence>
<evidence type="ECO:0000259" key="4">
    <source>
        <dbReference type="Pfam" id="PF02932"/>
    </source>
</evidence>
<feature type="transmembrane region" description="Helical" evidence="3">
    <location>
        <begin position="141"/>
        <end position="164"/>
    </location>
</feature>